<name>A0A6P6PK88_CARAU</name>
<organism evidence="6 7">
    <name type="scientific">Carassius auratus</name>
    <name type="common">Goldfish</name>
    <dbReference type="NCBI Taxonomy" id="7957"/>
    <lineage>
        <taxon>Eukaryota</taxon>
        <taxon>Metazoa</taxon>
        <taxon>Chordata</taxon>
        <taxon>Craniata</taxon>
        <taxon>Vertebrata</taxon>
        <taxon>Euteleostomi</taxon>
        <taxon>Actinopterygii</taxon>
        <taxon>Neopterygii</taxon>
        <taxon>Teleostei</taxon>
        <taxon>Ostariophysi</taxon>
        <taxon>Cypriniformes</taxon>
        <taxon>Cyprinidae</taxon>
        <taxon>Cyprininae</taxon>
        <taxon>Carassius</taxon>
    </lineage>
</organism>
<feature type="transmembrane region" description="Helical" evidence="4">
    <location>
        <begin position="15"/>
        <end position="38"/>
    </location>
</feature>
<dbReference type="Pfam" id="PF13895">
    <property type="entry name" value="Ig_2"/>
    <property type="match status" value="1"/>
</dbReference>
<dbReference type="AlphaFoldDB" id="A0A6P6PK88"/>
<dbReference type="InterPro" id="IPR013783">
    <property type="entry name" value="Ig-like_fold"/>
</dbReference>
<keyword evidence="2" id="KW-0325">Glycoprotein</keyword>
<feature type="transmembrane region" description="Helical" evidence="4">
    <location>
        <begin position="273"/>
        <end position="298"/>
    </location>
</feature>
<dbReference type="Gene3D" id="3.90.930.1">
    <property type="match status" value="1"/>
</dbReference>
<gene>
    <name evidence="7" type="primary">LOC113100115</name>
</gene>
<feature type="transmembrane region" description="Helical" evidence="4">
    <location>
        <begin position="50"/>
        <end position="66"/>
    </location>
</feature>
<dbReference type="Gene3D" id="2.60.40.10">
    <property type="entry name" value="Immunoglobulins"/>
    <property type="match status" value="1"/>
</dbReference>
<dbReference type="InterPro" id="IPR007110">
    <property type="entry name" value="Ig-like_dom"/>
</dbReference>
<evidence type="ECO:0000256" key="3">
    <source>
        <dbReference type="SAM" id="MobiDB-lite"/>
    </source>
</evidence>
<accession>A0A6P6PK88</accession>
<feature type="region of interest" description="Disordered" evidence="3">
    <location>
        <begin position="317"/>
        <end position="339"/>
    </location>
</feature>
<dbReference type="Proteomes" id="UP000515129">
    <property type="component" value="Unplaced"/>
</dbReference>
<evidence type="ECO:0000256" key="1">
    <source>
        <dbReference type="ARBA" id="ARBA00022729"/>
    </source>
</evidence>
<evidence type="ECO:0000313" key="6">
    <source>
        <dbReference type="Proteomes" id="UP000515129"/>
    </source>
</evidence>
<reference evidence="7" key="1">
    <citation type="submission" date="2025-08" db="UniProtKB">
        <authorList>
            <consortium name="RefSeq"/>
        </authorList>
    </citation>
    <scope>IDENTIFICATION</scope>
    <source>
        <strain evidence="7">Wakin</strain>
        <tissue evidence="7">Muscle</tissue>
    </source>
</reference>
<dbReference type="PANTHER" id="PTHR44427:SF5">
    <property type="entry name" value="V-SET AND IMMUNOGLOBULIN DOMAIN-CONTAINING PROTEIN 10-LIKE"/>
    <property type="match status" value="1"/>
</dbReference>
<keyword evidence="6" id="KW-1185">Reference proteome</keyword>
<sequence length="339" mass="37724">MTLHNRQLPKCKLSVLFSVTEVYFCVVELVVKIFWNIFAVCRRAMSCQHSLLFLFLSGFITAITAAETCKTDLLEGTSCTLQLPTKYTDTSYEIKWVHLSSDAVVHRKGGTMRKTIPGLIMKEDGSLTFESVSLKNSGKYTYTVFNAEGTQLDAGEKEIKVYEKAPSPTLTMNINCKDGNATLTCDFGDRTDLTVSWYKEDNIIQNENNPNLLLTSAQVQENKPYSCSVSNPVSKEQSDRKRASCFIGTTVKGELGSTTKVVPVPRTFFGFDFWVMVSILASSGALLLLLLCVLIICVCRSCSQSKQQDEKEFRLKNLQAPAPTKTDPNTMESSLQLTT</sequence>
<dbReference type="CDD" id="cd00096">
    <property type="entry name" value="Ig"/>
    <property type="match status" value="1"/>
</dbReference>
<evidence type="ECO:0000256" key="2">
    <source>
        <dbReference type="ARBA" id="ARBA00023180"/>
    </source>
</evidence>
<dbReference type="RefSeq" id="XP_026120765.1">
    <property type="nucleotide sequence ID" value="XM_026264980.1"/>
</dbReference>
<dbReference type="SUPFAM" id="SSF48726">
    <property type="entry name" value="Immunoglobulin"/>
    <property type="match status" value="2"/>
</dbReference>
<dbReference type="GeneID" id="113100115"/>
<dbReference type="PROSITE" id="PS50835">
    <property type="entry name" value="IG_LIKE"/>
    <property type="match status" value="1"/>
</dbReference>
<evidence type="ECO:0000259" key="5">
    <source>
        <dbReference type="PROSITE" id="PS50835"/>
    </source>
</evidence>
<dbReference type="InterPro" id="IPR036179">
    <property type="entry name" value="Ig-like_dom_sf"/>
</dbReference>
<keyword evidence="4" id="KW-1133">Transmembrane helix</keyword>
<keyword evidence="4" id="KW-0472">Membrane</keyword>
<dbReference type="PANTHER" id="PTHR44427">
    <property type="entry name" value="CARCINOEMBRYONIC ANTIGEN-RELATED CELL ADHESION MOLECULE 19"/>
    <property type="match status" value="1"/>
</dbReference>
<evidence type="ECO:0000256" key="4">
    <source>
        <dbReference type="SAM" id="Phobius"/>
    </source>
</evidence>
<feature type="compositionally biased region" description="Polar residues" evidence="3">
    <location>
        <begin position="326"/>
        <end position="339"/>
    </location>
</feature>
<keyword evidence="4" id="KW-0812">Transmembrane</keyword>
<dbReference type="OrthoDB" id="8963224at2759"/>
<dbReference type="KEGG" id="caua:113100115"/>
<keyword evidence="1" id="KW-0732">Signal</keyword>
<proteinExistence type="predicted"/>
<evidence type="ECO:0000313" key="7">
    <source>
        <dbReference type="RefSeq" id="XP_026120765.1"/>
    </source>
</evidence>
<dbReference type="InterPro" id="IPR050831">
    <property type="entry name" value="CEA_cell_adhesion"/>
</dbReference>
<feature type="domain" description="Ig-like" evidence="5">
    <location>
        <begin position="168"/>
        <end position="244"/>
    </location>
</feature>
<protein>
    <submittedName>
        <fullName evidence="7">T-cell surface antigen CD2-like isoform X1</fullName>
    </submittedName>
</protein>